<dbReference type="AlphaFoldDB" id="A0A6J7ING3"/>
<dbReference type="EMBL" id="CAFBNE010000006">
    <property type="protein sequence ID" value="CAB4932301.1"/>
    <property type="molecule type" value="Genomic_DNA"/>
</dbReference>
<keyword evidence="2" id="KW-1133">Transmembrane helix</keyword>
<organism evidence="4">
    <name type="scientific">freshwater metagenome</name>
    <dbReference type="NCBI Taxonomy" id="449393"/>
    <lineage>
        <taxon>unclassified sequences</taxon>
        <taxon>metagenomes</taxon>
        <taxon>ecological metagenomes</taxon>
    </lineage>
</organism>
<name>A0A6J7ING3_9ZZZZ</name>
<feature type="domain" description="YdbS-like PH" evidence="3">
    <location>
        <begin position="74"/>
        <end position="149"/>
    </location>
</feature>
<feature type="transmembrane region" description="Helical" evidence="2">
    <location>
        <begin position="24"/>
        <end position="44"/>
    </location>
</feature>
<gene>
    <name evidence="4" type="ORF">UFOPK3772_00334</name>
</gene>
<evidence type="ECO:0000313" key="4">
    <source>
        <dbReference type="EMBL" id="CAB4932301.1"/>
    </source>
</evidence>
<sequence length="178" mass="20166">MGYPKKLLADGETIQFELKPHWRALFVPILVLVIIVFLGTWLYFLTPNSILRYVILGVGVIIVAWWAAMPFLRWLTTQFVFTNRRVIVRRGLLTKEGRDMPLSKVNNVSFSVPFMGRILNYGRLVIQSAGDDSDLDIDDVPNVEEIQRNVYSLFEQDDARRRGATGPGDSQGPPSDGI</sequence>
<keyword evidence="2" id="KW-0812">Transmembrane</keyword>
<accession>A0A6J7ING3</accession>
<dbReference type="Pfam" id="PF03703">
    <property type="entry name" value="bPH_2"/>
    <property type="match status" value="1"/>
</dbReference>
<evidence type="ECO:0000259" key="3">
    <source>
        <dbReference type="Pfam" id="PF03703"/>
    </source>
</evidence>
<feature type="region of interest" description="Disordered" evidence="1">
    <location>
        <begin position="154"/>
        <end position="178"/>
    </location>
</feature>
<keyword evidence="2" id="KW-0472">Membrane</keyword>
<feature type="transmembrane region" description="Helical" evidence="2">
    <location>
        <begin position="50"/>
        <end position="75"/>
    </location>
</feature>
<dbReference type="PANTHER" id="PTHR37938:SF1">
    <property type="entry name" value="BLL0215 PROTEIN"/>
    <property type="match status" value="1"/>
</dbReference>
<protein>
    <submittedName>
        <fullName evidence="4">Unannotated protein</fullName>
    </submittedName>
</protein>
<evidence type="ECO:0000256" key="2">
    <source>
        <dbReference type="SAM" id="Phobius"/>
    </source>
</evidence>
<dbReference type="InterPro" id="IPR005182">
    <property type="entry name" value="YdbS-like_PH"/>
</dbReference>
<reference evidence="4" key="1">
    <citation type="submission" date="2020-05" db="EMBL/GenBank/DDBJ databases">
        <authorList>
            <person name="Chiriac C."/>
            <person name="Salcher M."/>
            <person name="Ghai R."/>
            <person name="Kavagutti S V."/>
        </authorList>
    </citation>
    <scope>NUCLEOTIDE SEQUENCE</scope>
</reference>
<evidence type="ECO:0000256" key="1">
    <source>
        <dbReference type="SAM" id="MobiDB-lite"/>
    </source>
</evidence>
<dbReference type="PANTHER" id="PTHR37938">
    <property type="entry name" value="BLL0215 PROTEIN"/>
    <property type="match status" value="1"/>
</dbReference>
<proteinExistence type="predicted"/>
<feature type="compositionally biased region" description="Low complexity" evidence="1">
    <location>
        <begin position="167"/>
        <end position="178"/>
    </location>
</feature>